<organism evidence="8 9">
    <name type="scientific">Advenella kashmirensis W13003</name>
    <dbReference type="NCBI Taxonomy" id="1424334"/>
    <lineage>
        <taxon>Bacteria</taxon>
        <taxon>Pseudomonadati</taxon>
        <taxon>Pseudomonadota</taxon>
        <taxon>Betaproteobacteria</taxon>
        <taxon>Burkholderiales</taxon>
        <taxon>Alcaligenaceae</taxon>
    </lineage>
</organism>
<evidence type="ECO:0000256" key="1">
    <source>
        <dbReference type="ARBA" id="ARBA00022490"/>
    </source>
</evidence>
<accession>V8QQB4</accession>
<protein>
    <recommendedName>
        <fullName evidence="5">Ribosome maturation factor RimM</fullName>
    </recommendedName>
</protein>
<dbReference type="InterPro" id="IPR011033">
    <property type="entry name" value="PRC_barrel-like_sf"/>
</dbReference>
<dbReference type="Gene3D" id="2.30.30.240">
    <property type="entry name" value="PRC-barrel domain"/>
    <property type="match status" value="1"/>
</dbReference>
<dbReference type="Pfam" id="PF24986">
    <property type="entry name" value="PRC_RimM"/>
    <property type="match status" value="1"/>
</dbReference>
<sequence length="201" mass="22233">MPGAGMSMVPEDLVELGRIVSAYGVKGMVKIQPYTDDRSVLQDIEQWWLARVSPRDGKLLSAYTAVQARRVREQGTDLVAALDGINDRDQAEAMKGTSVFASRSQFPSASDDEYYWVDLIGSRVYFEDSGELAGIVLEVMDNGAHGVLRVARHQADAQGEPAPILDAKGRVREWLVPFVSEHVPEVDVAGRRIVTRFPLDF</sequence>
<dbReference type="Gene3D" id="2.40.30.60">
    <property type="entry name" value="RimM"/>
    <property type="match status" value="1"/>
</dbReference>
<name>V8QQB4_9BURK</name>
<keyword evidence="3 5" id="KW-0698">rRNA processing</keyword>
<dbReference type="PATRIC" id="fig|1424334.3.peg.2765"/>
<dbReference type="HOGENOM" id="CLU_077636_1_0_4"/>
<dbReference type="GO" id="GO:0006364">
    <property type="term" value="P:rRNA processing"/>
    <property type="evidence" value="ECO:0007669"/>
    <property type="project" value="UniProtKB-UniRule"/>
</dbReference>
<keyword evidence="1 5" id="KW-0963">Cytoplasm</keyword>
<proteinExistence type="inferred from homology"/>
<dbReference type="InterPro" id="IPR056792">
    <property type="entry name" value="PRC_RimM"/>
</dbReference>
<evidence type="ECO:0000259" key="7">
    <source>
        <dbReference type="Pfam" id="PF24986"/>
    </source>
</evidence>
<dbReference type="InterPro" id="IPR011961">
    <property type="entry name" value="RimM"/>
</dbReference>
<dbReference type="EMBL" id="AYXT01000010">
    <property type="protein sequence ID" value="ETF01842.1"/>
    <property type="molecule type" value="Genomic_DNA"/>
</dbReference>
<dbReference type="GO" id="GO:0043022">
    <property type="term" value="F:ribosome binding"/>
    <property type="evidence" value="ECO:0007669"/>
    <property type="project" value="InterPro"/>
</dbReference>
<dbReference type="HAMAP" id="MF_00014">
    <property type="entry name" value="Ribosome_mat_RimM"/>
    <property type="match status" value="1"/>
</dbReference>
<reference evidence="8 9" key="1">
    <citation type="journal article" date="2014" name="Genome Announc.">
        <title>Draft Genome Sequence of Advenella kashmirensis Strain W13003, a Polycyclic Aromatic Hydrocarbon-Degrading Bacterium.</title>
        <authorList>
            <person name="Wang X."/>
            <person name="Jin D."/>
            <person name="Zhou L."/>
            <person name="Wu L."/>
            <person name="An W."/>
            <person name="Zhao L."/>
        </authorList>
    </citation>
    <scope>NUCLEOTIDE SEQUENCE [LARGE SCALE GENOMIC DNA]</scope>
    <source>
        <strain evidence="8 9">W13003</strain>
    </source>
</reference>
<dbReference type="GO" id="GO:0005840">
    <property type="term" value="C:ribosome"/>
    <property type="evidence" value="ECO:0007669"/>
    <property type="project" value="InterPro"/>
</dbReference>
<dbReference type="InterPro" id="IPR036976">
    <property type="entry name" value="RimM_N_sf"/>
</dbReference>
<evidence type="ECO:0000256" key="2">
    <source>
        <dbReference type="ARBA" id="ARBA00022517"/>
    </source>
</evidence>
<gene>
    <name evidence="5" type="primary">rimM</name>
    <name evidence="8" type="ORF">W822_13780</name>
</gene>
<comment type="function">
    <text evidence="5">An accessory protein needed during the final step in the assembly of 30S ribosomal subunit, possibly for assembly of the head region. Essential for efficient processing of 16S rRNA. May be needed both before and after RbfA during the maturation of 16S rRNA. It has affinity for free ribosomal 30S subunits but not for 70S ribosomes.</text>
</comment>
<evidence type="ECO:0000313" key="9">
    <source>
        <dbReference type="Proteomes" id="UP000018733"/>
    </source>
</evidence>
<dbReference type="InterPro" id="IPR009000">
    <property type="entry name" value="Transl_B-barrel_sf"/>
</dbReference>
<dbReference type="SUPFAM" id="SSF50447">
    <property type="entry name" value="Translation proteins"/>
    <property type="match status" value="1"/>
</dbReference>
<feature type="domain" description="Ribosome maturation factor RimM PRC barrel" evidence="7">
    <location>
        <begin position="116"/>
        <end position="200"/>
    </location>
</feature>
<evidence type="ECO:0000256" key="3">
    <source>
        <dbReference type="ARBA" id="ARBA00022552"/>
    </source>
</evidence>
<dbReference type="GO" id="GO:0005737">
    <property type="term" value="C:cytoplasm"/>
    <property type="evidence" value="ECO:0007669"/>
    <property type="project" value="UniProtKB-SubCell"/>
</dbReference>
<feature type="domain" description="RimM N-terminal" evidence="6">
    <location>
        <begin position="16"/>
        <end position="105"/>
    </location>
</feature>
<dbReference type="AlphaFoldDB" id="V8QQB4"/>
<comment type="domain">
    <text evidence="5">The PRC barrel domain binds ribosomal protein uS19.</text>
</comment>
<evidence type="ECO:0000256" key="4">
    <source>
        <dbReference type="ARBA" id="ARBA00023186"/>
    </source>
</evidence>
<dbReference type="SUPFAM" id="SSF50346">
    <property type="entry name" value="PRC-barrel domain"/>
    <property type="match status" value="1"/>
</dbReference>
<keyword evidence="2 5" id="KW-0690">Ribosome biogenesis</keyword>
<dbReference type="PANTHER" id="PTHR33692:SF1">
    <property type="entry name" value="RIBOSOME MATURATION FACTOR RIMM"/>
    <property type="match status" value="1"/>
</dbReference>
<comment type="similarity">
    <text evidence="5">Belongs to the RimM family.</text>
</comment>
<evidence type="ECO:0000259" key="6">
    <source>
        <dbReference type="Pfam" id="PF01782"/>
    </source>
</evidence>
<keyword evidence="9" id="KW-1185">Reference proteome</keyword>
<dbReference type="NCBIfam" id="TIGR02273">
    <property type="entry name" value="16S_RimM"/>
    <property type="match status" value="1"/>
</dbReference>
<evidence type="ECO:0000313" key="8">
    <source>
        <dbReference type="EMBL" id="ETF01842.1"/>
    </source>
</evidence>
<dbReference type="GO" id="GO:0042274">
    <property type="term" value="P:ribosomal small subunit biogenesis"/>
    <property type="evidence" value="ECO:0007669"/>
    <property type="project" value="UniProtKB-UniRule"/>
</dbReference>
<comment type="subcellular location">
    <subcellularLocation>
        <location evidence="5">Cytoplasm</location>
    </subcellularLocation>
</comment>
<comment type="caution">
    <text evidence="8">The sequence shown here is derived from an EMBL/GenBank/DDBJ whole genome shotgun (WGS) entry which is preliminary data.</text>
</comment>
<dbReference type="PANTHER" id="PTHR33692">
    <property type="entry name" value="RIBOSOME MATURATION FACTOR RIMM"/>
    <property type="match status" value="1"/>
</dbReference>
<dbReference type="STRING" id="1424334.W822_13780"/>
<keyword evidence="4 5" id="KW-0143">Chaperone</keyword>
<comment type="subunit">
    <text evidence="5">Binds ribosomal protein uS19.</text>
</comment>
<dbReference type="eggNOG" id="COG0806">
    <property type="taxonomic scope" value="Bacteria"/>
</dbReference>
<dbReference type="Pfam" id="PF01782">
    <property type="entry name" value="RimM"/>
    <property type="match status" value="1"/>
</dbReference>
<dbReference type="Proteomes" id="UP000018733">
    <property type="component" value="Unassembled WGS sequence"/>
</dbReference>
<dbReference type="InterPro" id="IPR002676">
    <property type="entry name" value="RimM_N"/>
</dbReference>
<evidence type="ECO:0000256" key="5">
    <source>
        <dbReference type="HAMAP-Rule" id="MF_00014"/>
    </source>
</evidence>